<dbReference type="AlphaFoldDB" id="A0AA36NH99"/>
<evidence type="ECO:0000313" key="4">
    <source>
        <dbReference type="EMBL" id="CAJ1407092.1"/>
    </source>
</evidence>
<sequence length="356" mass="38730">MGPWRLSTALLGAMRATAVEADAFCGTALLSALRSWQRGLALHAAQVTASNRFTMNAAMSLCEKAGQWRTTLALLGIDPDTISFNTAISACEWCWSLHFLEANSGATPITYNSAMQALAKGSQWDKALGLLEELCGRRWQPTPVTISTAIMACERGSQWQQALTLATKDLQLITASGAISACEKAGRWQHALKLFWDLLAAKLRVDVIAFNAAISASPWTNALQLLASLCHCNLQATMVSQSAVGTSCAAGRHWRRALLFSRRSLVGTRNMALSACESTGHWQQALPMFQAMRSEALEQSLISWNTCTSGLAQEQWQAALQLLNQVEDCKVQGNLITHNAAMSAWELRIGPEPCNF</sequence>
<evidence type="ECO:0000313" key="5">
    <source>
        <dbReference type="Proteomes" id="UP001178507"/>
    </source>
</evidence>
<dbReference type="PANTHER" id="PTHR47447:SF17">
    <property type="entry name" value="OS12G0638900 PROTEIN"/>
    <property type="match status" value="1"/>
</dbReference>
<name>A0AA36NH99_9DINO</name>
<dbReference type="PANTHER" id="PTHR47447">
    <property type="entry name" value="OS03G0856100 PROTEIN"/>
    <property type="match status" value="1"/>
</dbReference>
<dbReference type="InterPro" id="IPR011990">
    <property type="entry name" value="TPR-like_helical_dom_sf"/>
</dbReference>
<dbReference type="Pfam" id="PF01535">
    <property type="entry name" value="PPR"/>
    <property type="match status" value="2"/>
</dbReference>
<feature type="signal peptide" evidence="3">
    <location>
        <begin position="1"/>
        <end position="21"/>
    </location>
</feature>
<keyword evidence="5" id="KW-1185">Reference proteome</keyword>
<dbReference type="EMBL" id="CAUJNA010003658">
    <property type="protein sequence ID" value="CAJ1407092.1"/>
    <property type="molecule type" value="Genomic_DNA"/>
</dbReference>
<dbReference type="InterPro" id="IPR002885">
    <property type="entry name" value="PPR_rpt"/>
</dbReference>
<dbReference type="NCBIfam" id="TIGR00756">
    <property type="entry name" value="PPR"/>
    <property type="match status" value="1"/>
</dbReference>
<reference evidence="4" key="1">
    <citation type="submission" date="2023-08" db="EMBL/GenBank/DDBJ databases">
        <authorList>
            <person name="Chen Y."/>
            <person name="Shah S."/>
            <person name="Dougan E. K."/>
            <person name="Thang M."/>
            <person name="Chan C."/>
        </authorList>
    </citation>
    <scope>NUCLEOTIDE SEQUENCE</scope>
</reference>
<feature type="chain" id="PRO_5041393420" description="Pentatricopeptide repeat-containing protein, chloroplastic" evidence="3">
    <location>
        <begin position="22"/>
        <end position="356"/>
    </location>
</feature>
<dbReference type="Gene3D" id="1.25.40.10">
    <property type="entry name" value="Tetratricopeptide repeat domain"/>
    <property type="match status" value="4"/>
</dbReference>
<protein>
    <recommendedName>
        <fullName evidence="6">Pentatricopeptide repeat-containing protein, chloroplastic</fullName>
    </recommendedName>
</protein>
<dbReference type="PROSITE" id="PS51375">
    <property type="entry name" value="PPR"/>
    <property type="match status" value="1"/>
</dbReference>
<comment type="caution">
    <text evidence="4">The sequence shown here is derived from an EMBL/GenBank/DDBJ whole genome shotgun (WGS) entry which is preliminary data.</text>
</comment>
<evidence type="ECO:0000256" key="1">
    <source>
        <dbReference type="ARBA" id="ARBA00022737"/>
    </source>
</evidence>
<accession>A0AA36NH99</accession>
<gene>
    <name evidence="4" type="ORF">EVOR1521_LOCUS28877</name>
</gene>
<evidence type="ECO:0000256" key="2">
    <source>
        <dbReference type="PROSITE-ProRule" id="PRU00708"/>
    </source>
</evidence>
<proteinExistence type="predicted"/>
<evidence type="ECO:0008006" key="6">
    <source>
        <dbReference type="Google" id="ProtNLM"/>
    </source>
</evidence>
<feature type="repeat" description="PPR" evidence="2">
    <location>
        <begin position="107"/>
        <end position="141"/>
    </location>
</feature>
<organism evidence="4 5">
    <name type="scientific">Effrenium voratum</name>
    <dbReference type="NCBI Taxonomy" id="2562239"/>
    <lineage>
        <taxon>Eukaryota</taxon>
        <taxon>Sar</taxon>
        <taxon>Alveolata</taxon>
        <taxon>Dinophyceae</taxon>
        <taxon>Suessiales</taxon>
        <taxon>Symbiodiniaceae</taxon>
        <taxon>Effrenium</taxon>
    </lineage>
</organism>
<keyword evidence="1" id="KW-0677">Repeat</keyword>
<dbReference type="Proteomes" id="UP001178507">
    <property type="component" value="Unassembled WGS sequence"/>
</dbReference>
<evidence type="ECO:0000256" key="3">
    <source>
        <dbReference type="SAM" id="SignalP"/>
    </source>
</evidence>
<keyword evidence="3" id="KW-0732">Signal</keyword>